<protein>
    <recommendedName>
        <fullName evidence="4">CRISPR-associated protein</fullName>
    </recommendedName>
</protein>
<evidence type="ECO:0000313" key="1">
    <source>
        <dbReference type="EMBL" id="QJA47913.1"/>
    </source>
</evidence>
<evidence type="ECO:0008006" key="4">
    <source>
        <dbReference type="Google" id="ProtNLM"/>
    </source>
</evidence>
<sequence>MSEPLRVEIRMATPIVVPSHIKCFDGLLAWARVEQAIADGVPVPDCYAFQNELPLEKYEADGQWVFKASTFRYEWGGERFETHRIKRQRVGDYAESWMRSAIASSRKGRIRVDTTSGATKAGLYPLALRQCEVATAWCVGDRESVERLMRHVVTFGKGRNRGTGIVRSVTVCRDEQALKLWDRRPMPASYGEGVVERYAPGAHPLQAPYWDTRKTEVCMLPLRGGAGDFFA</sequence>
<dbReference type="EMBL" id="MT141346">
    <property type="protein sequence ID" value="QJA58925.1"/>
    <property type="molecule type" value="Genomic_DNA"/>
</dbReference>
<reference evidence="1" key="1">
    <citation type="submission" date="2020-03" db="EMBL/GenBank/DDBJ databases">
        <title>The deep terrestrial virosphere.</title>
        <authorList>
            <person name="Holmfeldt K."/>
            <person name="Nilsson E."/>
            <person name="Simone D."/>
            <person name="Lopez-Fernandez M."/>
            <person name="Wu X."/>
            <person name="de Brujin I."/>
            <person name="Lundin D."/>
            <person name="Andersson A."/>
            <person name="Bertilsson S."/>
            <person name="Dopson M."/>
        </authorList>
    </citation>
    <scope>NUCLEOTIDE SEQUENCE</scope>
    <source>
        <strain evidence="2">MM415B01383</strain>
        <strain evidence="1">TM448A00757</strain>
        <strain evidence="3">TM448B00909</strain>
    </source>
</reference>
<gene>
    <name evidence="2" type="ORF">MM415B01383_0021</name>
    <name evidence="1" type="ORF">TM448A00757_0001</name>
    <name evidence="3" type="ORF">TM448B00909_0001</name>
</gene>
<evidence type="ECO:0000313" key="2">
    <source>
        <dbReference type="EMBL" id="QJA58925.1"/>
    </source>
</evidence>
<name>A0A6H1ZJ14_9ZZZZ</name>
<dbReference type="EMBL" id="MT144063">
    <property type="protein sequence ID" value="QJA47913.1"/>
    <property type="molecule type" value="Genomic_DNA"/>
</dbReference>
<proteinExistence type="predicted"/>
<dbReference type="InterPro" id="IPR017547">
    <property type="entry name" value="CRISPR-assoc_prot_Csf3"/>
</dbReference>
<dbReference type="NCBIfam" id="TIGR03116">
    <property type="entry name" value="cas5_csf3"/>
    <property type="match status" value="1"/>
</dbReference>
<dbReference type="EMBL" id="MT144672">
    <property type="protein sequence ID" value="QJH97054.1"/>
    <property type="molecule type" value="Genomic_DNA"/>
</dbReference>
<accession>A0A6H1ZJ14</accession>
<dbReference type="AlphaFoldDB" id="A0A6H1ZJ14"/>
<organism evidence="1">
    <name type="scientific">viral metagenome</name>
    <dbReference type="NCBI Taxonomy" id="1070528"/>
    <lineage>
        <taxon>unclassified sequences</taxon>
        <taxon>metagenomes</taxon>
        <taxon>organismal metagenomes</taxon>
    </lineage>
</organism>
<evidence type="ECO:0000313" key="3">
    <source>
        <dbReference type="EMBL" id="QJH97054.1"/>
    </source>
</evidence>